<evidence type="ECO:0000313" key="4">
    <source>
        <dbReference type="Proteomes" id="UP001320119"/>
    </source>
</evidence>
<dbReference type="KEGG" id="marq:MARGE09_P4074"/>
<name>A0AAN2BMA5_9GAMM</name>
<feature type="chain" id="PRO_5042915399" description="NADH:ubiquinone oxidoreductase intermediate-associated protein 30 domain-containing protein" evidence="1">
    <location>
        <begin position="29"/>
        <end position="198"/>
    </location>
</feature>
<feature type="domain" description="NADH:ubiquinone oxidoreductase intermediate-associated protein 30" evidence="2">
    <location>
        <begin position="52"/>
        <end position="189"/>
    </location>
</feature>
<proteinExistence type="predicted"/>
<dbReference type="Proteomes" id="UP001320119">
    <property type="component" value="Chromosome"/>
</dbReference>
<protein>
    <recommendedName>
        <fullName evidence="2">NADH:ubiquinone oxidoreductase intermediate-associated protein 30 domain-containing protein</fullName>
    </recommendedName>
</protein>
<dbReference type="RefSeq" id="WP_236985172.1">
    <property type="nucleotide sequence ID" value="NZ_AP023086.1"/>
</dbReference>
<evidence type="ECO:0000259" key="2">
    <source>
        <dbReference type="Pfam" id="PF08547"/>
    </source>
</evidence>
<gene>
    <name evidence="3" type="ORF">MARGE09_P4074</name>
</gene>
<keyword evidence="1" id="KW-0732">Signal</keyword>
<evidence type="ECO:0000256" key="1">
    <source>
        <dbReference type="SAM" id="SignalP"/>
    </source>
</evidence>
<feature type="signal peptide" evidence="1">
    <location>
        <begin position="1"/>
        <end position="28"/>
    </location>
</feature>
<dbReference type="InterPro" id="IPR008979">
    <property type="entry name" value="Galactose-bd-like_sf"/>
</dbReference>
<sequence>MNVFKSAVQFCSHCITLTALLAASSSFAAPLAATIDDFSHAQNNGLGIERQYLSDVLAGGSTTTEQVQKEGILYLKGSILPPRGQPGWASTVLPLGPEGQAQDASQFKGIRMLIKVSAGNISITANSTEVTNFDYHAKPIAVVADGKFHEVNIPFNTMKRAWSEQTALNTKALHSLSIVAFSPQPGAFDYAIDEISFY</sequence>
<accession>A0AAN2BMA5</accession>
<keyword evidence="4" id="KW-1185">Reference proteome</keyword>
<dbReference type="EMBL" id="AP023086">
    <property type="protein sequence ID" value="BCD99872.1"/>
    <property type="molecule type" value="Genomic_DNA"/>
</dbReference>
<dbReference type="Pfam" id="PF08547">
    <property type="entry name" value="CIA30"/>
    <property type="match status" value="1"/>
</dbReference>
<dbReference type="InterPro" id="IPR013857">
    <property type="entry name" value="NADH-UbQ_OxRdtase-assoc_prot30"/>
</dbReference>
<organism evidence="3 4">
    <name type="scientific">Marinagarivorans cellulosilyticus</name>
    <dbReference type="NCBI Taxonomy" id="2721545"/>
    <lineage>
        <taxon>Bacteria</taxon>
        <taxon>Pseudomonadati</taxon>
        <taxon>Pseudomonadota</taxon>
        <taxon>Gammaproteobacteria</taxon>
        <taxon>Cellvibrionales</taxon>
        <taxon>Cellvibrionaceae</taxon>
        <taxon>Marinagarivorans</taxon>
    </lineage>
</organism>
<dbReference type="SUPFAM" id="SSF49785">
    <property type="entry name" value="Galactose-binding domain-like"/>
    <property type="match status" value="1"/>
</dbReference>
<evidence type="ECO:0000313" key="3">
    <source>
        <dbReference type="EMBL" id="BCD99872.1"/>
    </source>
</evidence>
<dbReference type="AlphaFoldDB" id="A0AAN2BMA5"/>
<reference evidence="3 4" key="1">
    <citation type="journal article" date="2022" name="IScience">
        <title>An ultrasensitive nanofiber-based assay for enzymatic hydrolysis and deep-sea microbial degradation of cellulose.</title>
        <authorList>
            <person name="Tsudome M."/>
            <person name="Tachioka M."/>
            <person name="Miyazaki M."/>
            <person name="Uchimura K."/>
            <person name="Tsuda M."/>
            <person name="Takaki Y."/>
            <person name="Deguchi S."/>
        </authorList>
    </citation>
    <scope>NUCLEOTIDE SEQUENCE [LARGE SCALE GENOMIC DNA]</scope>
    <source>
        <strain evidence="3 4">GE09</strain>
    </source>
</reference>